<feature type="domain" description="YdbS-like PH" evidence="2">
    <location>
        <begin position="111"/>
        <end position="177"/>
    </location>
</feature>
<dbReference type="InterPro" id="IPR014529">
    <property type="entry name" value="UCP026631"/>
</dbReference>
<reference evidence="3" key="1">
    <citation type="journal article" date="2014" name="Int. J. Syst. Evol. Microbiol.">
        <title>Complete genome sequence of Corynebacterium casei LMG S-19264T (=DSM 44701T), isolated from a smear-ripened cheese.</title>
        <authorList>
            <consortium name="US DOE Joint Genome Institute (JGI-PGF)"/>
            <person name="Walter F."/>
            <person name="Albersmeier A."/>
            <person name="Kalinowski J."/>
            <person name="Ruckert C."/>
        </authorList>
    </citation>
    <scope>NUCLEOTIDE SEQUENCE</scope>
    <source>
        <strain evidence="3">CGMCC 1.16548</strain>
    </source>
</reference>
<sequence>MTLPEPQDGAASEQPVATATGLADGEWHRLHPLTPLLRGGLGFVAVIGIIIANLRERLVEWFLPGLACPPGQDCGQDDPLGNLVESGYALIGVLVLLGILLLCVAAFYVSWRMHTFRITDEVVEVRSGVLFRTHRKARLDRIQGVAIARPLFARLFGTAKLEVEVAGQDANVPLAYLGNAASDALRVDILRRASGARGVPAADTASGPASGSLIDRRVSELLAPELDPSLAPPESVVRMHPGRLIGSTVLSGTTLGFLILLAVAITGLVLAIGGSGALIWTLFTVIPIAFGLASYQVNRVLKFLRYSIAATPDGVRIGYGLLSTRNETVPPGRIHSVAVSQSIFWRPADWWTIRVNRASRQTSSDGQSAQQSTIVLPVGSRDDVFRVLALLLPGLGADGVDARELLERGLAGSGPDADFTTSPRRAAVVRWFSWRRNGFALLPGAVLLRRGAIWRELAIVPTPRVQSVAIEQGPIYRGLRLAHVHVHTVAGPISPALGALDAKDAEGFFRDAAVAAVAAAGTDTSHRWRSSES</sequence>
<feature type="transmembrane region" description="Helical" evidence="1">
    <location>
        <begin position="248"/>
        <end position="272"/>
    </location>
</feature>
<dbReference type="Pfam" id="PF03703">
    <property type="entry name" value="bPH_2"/>
    <property type="match status" value="3"/>
</dbReference>
<dbReference type="EMBL" id="BNAI01000009">
    <property type="protein sequence ID" value="GHF25128.1"/>
    <property type="molecule type" value="Genomic_DNA"/>
</dbReference>
<keyword evidence="1" id="KW-0812">Transmembrane</keyword>
<evidence type="ECO:0000313" key="3">
    <source>
        <dbReference type="EMBL" id="GHF25128.1"/>
    </source>
</evidence>
<feature type="transmembrane region" description="Helical" evidence="1">
    <location>
        <begin position="278"/>
        <end position="297"/>
    </location>
</feature>
<protein>
    <recommendedName>
        <fullName evidence="2">YdbS-like PH domain-containing protein</fullName>
    </recommendedName>
</protein>
<keyword evidence="1" id="KW-1133">Transmembrane helix</keyword>
<feature type="domain" description="YdbS-like PH" evidence="2">
    <location>
        <begin position="306"/>
        <end position="376"/>
    </location>
</feature>
<dbReference type="PANTHER" id="PTHR34473:SF2">
    <property type="entry name" value="UPF0699 TRANSMEMBRANE PROTEIN YDBT"/>
    <property type="match status" value="1"/>
</dbReference>
<keyword evidence="4" id="KW-1185">Reference proteome</keyword>
<evidence type="ECO:0000259" key="2">
    <source>
        <dbReference type="Pfam" id="PF03703"/>
    </source>
</evidence>
<feature type="domain" description="YdbS-like PH" evidence="2">
    <location>
        <begin position="434"/>
        <end position="506"/>
    </location>
</feature>
<feature type="transmembrane region" description="Helical" evidence="1">
    <location>
        <begin position="88"/>
        <end position="109"/>
    </location>
</feature>
<dbReference type="Proteomes" id="UP000617531">
    <property type="component" value="Unassembled WGS sequence"/>
</dbReference>
<dbReference type="AlphaFoldDB" id="A0A8J3M413"/>
<dbReference type="PIRSF" id="PIRSF026631">
    <property type="entry name" value="UCP026631"/>
    <property type="match status" value="1"/>
</dbReference>
<proteinExistence type="predicted"/>
<keyword evidence="1" id="KW-0472">Membrane</keyword>
<organism evidence="3 4">
    <name type="scientific">Pseudolysinimonas yzui</name>
    <dbReference type="NCBI Taxonomy" id="2708254"/>
    <lineage>
        <taxon>Bacteria</taxon>
        <taxon>Bacillati</taxon>
        <taxon>Actinomycetota</taxon>
        <taxon>Actinomycetes</taxon>
        <taxon>Micrococcales</taxon>
        <taxon>Microbacteriaceae</taxon>
        <taxon>Pseudolysinimonas</taxon>
    </lineage>
</organism>
<dbReference type="PANTHER" id="PTHR34473">
    <property type="entry name" value="UPF0699 TRANSMEMBRANE PROTEIN YDBS"/>
    <property type="match status" value="1"/>
</dbReference>
<reference evidence="3" key="2">
    <citation type="submission" date="2020-09" db="EMBL/GenBank/DDBJ databases">
        <authorList>
            <person name="Sun Q."/>
            <person name="Zhou Y."/>
        </authorList>
    </citation>
    <scope>NUCLEOTIDE SEQUENCE</scope>
    <source>
        <strain evidence="3">CGMCC 1.16548</strain>
    </source>
</reference>
<evidence type="ECO:0000313" key="4">
    <source>
        <dbReference type="Proteomes" id="UP000617531"/>
    </source>
</evidence>
<gene>
    <name evidence="3" type="ORF">GCM10011600_27770</name>
</gene>
<dbReference type="InterPro" id="IPR005182">
    <property type="entry name" value="YdbS-like_PH"/>
</dbReference>
<accession>A0A8J3M413</accession>
<comment type="caution">
    <text evidence="3">The sequence shown here is derived from an EMBL/GenBank/DDBJ whole genome shotgun (WGS) entry which is preliminary data.</text>
</comment>
<evidence type="ECO:0000256" key="1">
    <source>
        <dbReference type="SAM" id="Phobius"/>
    </source>
</evidence>
<dbReference type="RefSeq" id="WP_229842122.1">
    <property type="nucleotide sequence ID" value="NZ_BNAI01000009.1"/>
</dbReference>
<name>A0A8J3M413_9MICO</name>